<protein>
    <submittedName>
        <fullName evidence="5">Acyl-CoA synthetase</fullName>
    </submittedName>
</protein>
<dbReference type="InterPro" id="IPR025110">
    <property type="entry name" value="AMP-bd_C"/>
</dbReference>
<comment type="caution">
    <text evidence="5">The sequence shown here is derived from an EMBL/GenBank/DDBJ whole genome shotgun (WGS) entry which is preliminary data.</text>
</comment>
<accession>A0ABW6P9L3</accession>
<dbReference type="PANTHER" id="PTHR43201">
    <property type="entry name" value="ACYL-COA SYNTHETASE"/>
    <property type="match status" value="1"/>
</dbReference>
<dbReference type="RefSeq" id="WP_387398668.1">
    <property type="nucleotide sequence ID" value="NZ_JBIAMT010000005.1"/>
</dbReference>
<reference evidence="5 6" key="1">
    <citation type="submission" date="2024-10" db="EMBL/GenBank/DDBJ databases">
        <title>The Natural Products Discovery Center: Release of the First 8490 Sequenced Strains for Exploring Actinobacteria Biosynthetic Diversity.</title>
        <authorList>
            <person name="Kalkreuter E."/>
            <person name="Kautsar S.A."/>
            <person name="Yang D."/>
            <person name="Bader C.D."/>
            <person name="Teijaro C.N."/>
            <person name="Fluegel L."/>
            <person name="Davis C.M."/>
            <person name="Simpson J.R."/>
            <person name="Lauterbach L."/>
            <person name="Steele A.D."/>
            <person name="Gui C."/>
            <person name="Meng S."/>
            <person name="Li G."/>
            <person name="Viehrig K."/>
            <person name="Ye F."/>
            <person name="Su P."/>
            <person name="Kiefer A.F."/>
            <person name="Nichols A."/>
            <person name="Cepeda A.J."/>
            <person name="Yan W."/>
            <person name="Fan B."/>
            <person name="Jiang Y."/>
            <person name="Adhikari A."/>
            <person name="Zheng C.-J."/>
            <person name="Schuster L."/>
            <person name="Cowan T.M."/>
            <person name="Smanski M.J."/>
            <person name="Chevrette M.G."/>
            <person name="De Carvalho L.P.S."/>
            <person name="Shen B."/>
        </authorList>
    </citation>
    <scope>NUCLEOTIDE SEQUENCE [LARGE SCALE GENOMIC DNA]</scope>
    <source>
        <strain evidence="5 6">NPDC004119</strain>
    </source>
</reference>
<dbReference type="InterPro" id="IPR000873">
    <property type="entry name" value="AMP-dep_synth/lig_dom"/>
</dbReference>
<name>A0ABW6P9L3_9NOCA</name>
<evidence type="ECO:0000313" key="5">
    <source>
        <dbReference type="EMBL" id="MFF0499849.1"/>
    </source>
</evidence>
<dbReference type="Gene3D" id="3.30.300.30">
    <property type="match status" value="1"/>
</dbReference>
<feature type="domain" description="AMP-dependent synthetase/ligase" evidence="3">
    <location>
        <begin position="7"/>
        <end position="360"/>
    </location>
</feature>
<dbReference type="Proteomes" id="UP001601442">
    <property type="component" value="Unassembled WGS sequence"/>
</dbReference>
<dbReference type="InterPro" id="IPR045851">
    <property type="entry name" value="AMP-bd_C_sf"/>
</dbReference>
<dbReference type="SUPFAM" id="SSF56801">
    <property type="entry name" value="Acetyl-CoA synthetase-like"/>
    <property type="match status" value="1"/>
</dbReference>
<sequence>MHPGLWAGTDPNRVAVVVEPGGHTLTYRQLDERSNQVARLLRARGLGPGRCLAILAENRVEVLELAWGAQRAGLYYVLVNSHLTAPEIGYIVGDSAADVIVASDTLAAVATAVVADEVVAPSGRLMIGGTVEGWESYQQIRDAQPATPIADECEGDFLLYSSGTTGRPKGIQRPLPGGPLGTYPDLPGQWLRGGLGFAPGDVYLCPAPLYHAAPLGWSMAVHRSGGTVVVMRKFDPEQALALIERHRVTHSQWVPTMFVRILKLDSSLRTGYDLSSLRHAIHAAAPCPVEVKRAMIEWWGPILFEFYSSTEGMGATSITSAEWLRKPGSVGKPLIGTPYITDDHGNEVAPGEVGTIWFTGGEPFEYHGDPGKTAASTDSRGGVSVGDVGYLDEDGYLYLSDRRQHLIISGGVNIYPQEIEDALIMHPAVADVGVVGIPDAEMGERVVAVVELRDGDRDRVTVTQDIIEFARSRLAGYKVPREVRFTETLPRTPTGKLRKHDLRAQVVADDRRGSLT</sequence>
<dbReference type="PANTHER" id="PTHR43201:SF5">
    <property type="entry name" value="MEDIUM-CHAIN ACYL-COA LIGASE ACSF2, MITOCHONDRIAL"/>
    <property type="match status" value="1"/>
</dbReference>
<organism evidence="5 6">
    <name type="scientific">Nocardia aobensis</name>
    <dbReference type="NCBI Taxonomy" id="257277"/>
    <lineage>
        <taxon>Bacteria</taxon>
        <taxon>Bacillati</taxon>
        <taxon>Actinomycetota</taxon>
        <taxon>Actinomycetes</taxon>
        <taxon>Mycobacteriales</taxon>
        <taxon>Nocardiaceae</taxon>
        <taxon>Nocardia</taxon>
    </lineage>
</organism>
<dbReference type="Pfam" id="PF13193">
    <property type="entry name" value="AMP-binding_C"/>
    <property type="match status" value="1"/>
</dbReference>
<dbReference type="InterPro" id="IPR042099">
    <property type="entry name" value="ANL_N_sf"/>
</dbReference>
<keyword evidence="2" id="KW-0436">Ligase</keyword>
<feature type="domain" description="AMP-binding enzyme C-terminal" evidence="4">
    <location>
        <begin position="418"/>
        <end position="496"/>
    </location>
</feature>
<gene>
    <name evidence="5" type="ORF">ACFYU5_25850</name>
</gene>
<evidence type="ECO:0000256" key="2">
    <source>
        <dbReference type="ARBA" id="ARBA00022598"/>
    </source>
</evidence>
<evidence type="ECO:0000259" key="3">
    <source>
        <dbReference type="Pfam" id="PF00501"/>
    </source>
</evidence>
<evidence type="ECO:0000259" key="4">
    <source>
        <dbReference type="Pfam" id="PF13193"/>
    </source>
</evidence>
<dbReference type="PROSITE" id="PS00455">
    <property type="entry name" value="AMP_BINDING"/>
    <property type="match status" value="1"/>
</dbReference>
<proteinExistence type="inferred from homology"/>
<evidence type="ECO:0000313" key="6">
    <source>
        <dbReference type="Proteomes" id="UP001601442"/>
    </source>
</evidence>
<dbReference type="Gene3D" id="3.40.50.12780">
    <property type="entry name" value="N-terminal domain of ligase-like"/>
    <property type="match status" value="1"/>
</dbReference>
<dbReference type="Pfam" id="PF00501">
    <property type="entry name" value="AMP-binding"/>
    <property type="match status" value="1"/>
</dbReference>
<keyword evidence="6" id="KW-1185">Reference proteome</keyword>
<comment type="similarity">
    <text evidence="1">Belongs to the ATP-dependent AMP-binding enzyme family.</text>
</comment>
<dbReference type="EMBL" id="JBIAMT010000005">
    <property type="protein sequence ID" value="MFF0499849.1"/>
    <property type="molecule type" value="Genomic_DNA"/>
</dbReference>
<evidence type="ECO:0000256" key="1">
    <source>
        <dbReference type="ARBA" id="ARBA00006432"/>
    </source>
</evidence>
<dbReference type="InterPro" id="IPR020845">
    <property type="entry name" value="AMP-binding_CS"/>
</dbReference>